<feature type="region of interest" description="Disordered" evidence="1">
    <location>
        <begin position="47"/>
        <end position="96"/>
    </location>
</feature>
<keyword evidence="3" id="KW-1185">Reference proteome</keyword>
<name>D6TCH2_KTERA</name>
<dbReference type="STRING" id="485913.Krac_11582"/>
<dbReference type="AlphaFoldDB" id="D6TCH2"/>
<protein>
    <submittedName>
        <fullName evidence="2">Uncharacterized protein</fullName>
    </submittedName>
</protein>
<comment type="caution">
    <text evidence="2">The sequence shown here is derived from an EMBL/GenBank/DDBJ whole genome shotgun (WGS) entry which is preliminary data.</text>
</comment>
<evidence type="ECO:0000313" key="3">
    <source>
        <dbReference type="Proteomes" id="UP000004508"/>
    </source>
</evidence>
<reference evidence="2 3" key="1">
    <citation type="journal article" date="2011" name="Stand. Genomic Sci.">
        <title>Non-contiguous finished genome sequence and contextual data of the filamentous soil bacterium Ktedonobacter racemifer type strain (SOSP1-21).</title>
        <authorList>
            <person name="Chang Y.J."/>
            <person name="Land M."/>
            <person name="Hauser L."/>
            <person name="Chertkov O."/>
            <person name="Del Rio T.G."/>
            <person name="Nolan M."/>
            <person name="Copeland A."/>
            <person name="Tice H."/>
            <person name="Cheng J.F."/>
            <person name="Lucas S."/>
            <person name="Han C."/>
            <person name="Goodwin L."/>
            <person name="Pitluck S."/>
            <person name="Ivanova N."/>
            <person name="Ovchinikova G."/>
            <person name="Pati A."/>
            <person name="Chen A."/>
            <person name="Palaniappan K."/>
            <person name="Mavromatis K."/>
            <person name="Liolios K."/>
            <person name="Brettin T."/>
            <person name="Fiebig A."/>
            <person name="Rohde M."/>
            <person name="Abt B."/>
            <person name="Goker M."/>
            <person name="Detter J.C."/>
            <person name="Woyke T."/>
            <person name="Bristow J."/>
            <person name="Eisen J.A."/>
            <person name="Markowitz V."/>
            <person name="Hugenholtz P."/>
            <person name="Kyrpides N.C."/>
            <person name="Klenk H.P."/>
            <person name="Lapidus A."/>
        </authorList>
    </citation>
    <scope>NUCLEOTIDE SEQUENCE [LARGE SCALE GENOMIC DNA]</scope>
    <source>
        <strain evidence="3">DSM 44963</strain>
    </source>
</reference>
<gene>
    <name evidence="2" type="ORF">Krac_11582</name>
</gene>
<dbReference type="Proteomes" id="UP000004508">
    <property type="component" value="Unassembled WGS sequence"/>
</dbReference>
<accession>D6TCH2</accession>
<evidence type="ECO:0000313" key="2">
    <source>
        <dbReference type="EMBL" id="EFH89989.1"/>
    </source>
</evidence>
<organism evidence="2 3">
    <name type="scientific">Ktedonobacter racemifer DSM 44963</name>
    <dbReference type="NCBI Taxonomy" id="485913"/>
    <lineage>
        <taxon>Bacteria</taxon>
        <taxon>Bacillati</taxon>
        <taxon>Chloroflexota</taxon>
        <taxon>Ktedonobacteria</taxon>
        <taxon>Ktedonobacterales</taxon>
        <taxon>Ktedonobacteraceae</taxon>
        <taxon>Ktedonobacter</taxon>
    </lineage>
</organism>
<proteinExistence type="predicted"/>
<feature type="compositionally biased region" description="Low complexity" evidence="1">
    <location>
        <begin position="56"/>
        <end position="70"/>
    </location>
</feature>
<sequence>MRTLHRTQYSLPLIRFHVLSSDRTPPYVKGRLPLALPCENTSIVRDKTAKTPGSTPLAAHAPGAPPWAWLTSRTPRSPGHREDTTGSHGQQASSRDEVPCCWPLPAYRLLDSGGLSTTTCRSTISTPGCNRMAYVRLLISPSTCPCSPILERGTHSLSCAASEDKCSSSHGKIECTITPSSVFVNRITPAYLPSLPKICLYCTPSRLPPHLVIGAKSEQHNH</sequence>
<dbReference type="EMBL" id="ADVG01000001">
    <property type="protein sequence ID" value="EFH89989.1"/>
    <property type="molecule type" value="Genomic_DNA"/>
</dbReference>
<dbReference type="InParanoid" id="D6TCH2"/>
<evidence type="ECO:0000256" key="1">
    <source>
        <dbReference type="SAM" id="MobiDB-lite"/>
    </source>
</evidence>